<protein>
    <submittedName>
        <fullName evidence="1">Host nuclease inhibitor protein</fullName>
    </submittedName>
</protein>
<dbReference type="Proteomes" id="UP000642553">
    <property type="component" value="Chromosome"/>
</dbReference>
<name>A0AAE6T8A7_9BACT</name>
<dbReference type="EMBL" id="CP029701">
    <property type="protein sequence ID" value="QHV62018.1"/>
    <property type="molecule type" value="Genomic_DNA"/>
</dbReference>
<proteinExistence type="predicted"/>
<evidence type="ECO:0000313" key="1">
    <source>
        <dbReference type="EMBL" id="QHV62018.1"/>
    </source>
</evidence>
<gene>
    <name evidence="1" type="ORF">DMI76_00880</name>
</gene>
<sequence>MPEGALEILRAPKGSRILKKAVRPWCRLAYDNKTLLVPGVPEAEDENAALDAVIKFAKRTEEYMNKLEDQRHA</sequence>
<accession>A0AAE6T8A7</accession>
<evidence type="ECO:0000313" key="2">
    <source>
        <dbReference type="Proteomes" id="UP000642553"/>
    </source>
</evidence>
<dbReference type="AlphaFoldDB" id="A0AAE6T8A7"/>
<organism evidence="1 2">
    <name type="scientific">Akkermansia massiliensis</name>
    <dbReference type="NCBI Taxonomy" id="2927224"/>
    <lineage>
        <taxon>Bacteria</taxon>
        <taxon>Pseudomonadati</taxon>
        <taxon>Verrucomicrobiota</taxon>
        <taxon>Verrucomicrobiia</taxon>
        <taxon>Verrucomicrobiales</taxon>
        <taxon>Akkermansiaceae</taxon>
        <taxon>Akkermansia</taxon>
    </lineage>
</organism>
<reference evidence="1" key="1">
    <citation type="submission" date="2018-05" db="EMBL/GenBank/DDBJ databases">
        <title>Complete genome sequnece of Akkermansia muciniphila EB-AMDK-40.</title>
        <authorList>
            <person name="Nam Y.-D."/>
            <person name="Chung W.-H."/>
            <person name="Park Y.S."/>
            <person name="Kang J."/>
        </authorList>
    </citation>
    <scope>NUCLEOTIDE SEQUENCE</scope>
    <source>
        <strain evidence="1">EB-AMDK-40</strain>
    </source>
</reference>